<keyword evidence="1" id="KW-0472">Membrane</keyword>
<comment type="caution">
    <text evidence="2">The sequence shown here is derived from an EMBL/GenBank/DDBJ whole genome shotgun (WGS) entry which is preliminary data.</text>
</comment>
<keyword evidence="1" id="KW-0812">Transmembrane</keyword>
<dbReference type="PANTHER" id="PTHR21041:SF9">
    <property type="entry name" value="DENDRITIC CELL-SPECIFIC TRANSMEMBRANE PROTEIN-LIKE DOMAIN-CONTAINING PROTEIN"/>
    <property type="match status" value="1"/>
</dbReference>
<dbReference type="EMBL" id="BLXT01004580">
    <property type="protein sequence ID" value="GFO14708.1"/>
    <property type="molecule type" value="Genomic_DNA"/>
</dbReference>
<keyword evidence="1" id="KW-1133">Transmembrane helix</keyword>
<evidence type="ECO:0000313" key="2">
    <source>
        <dbReference type="EMBL" id="GFO14708.1"/>
    </source>
</evidence>
<name>A0AAV4B547_9GAST</name>
<reference evidence="2 3" key="1">
    <citation type="journal article" date="2021" name="Elife">
        <title>Chloroplast acquisition without the gene transfer in kleptoplastic sea slugs, Plakobranchus ocellatus.</title>
        <authorList>
            <person name="Maeda T."/>
            <person name="Takahashi S."/>
            <person name="Yoshida T."/>
            <person name="Shimamura S."/>
            <person name="Takaki Y."/>
            <person name="Nagai Y."/>
            <person name="Toyoda A."/>
            <person name="Suzuki Y."/>
            <person name="Arimoto A."/>
            <person name="Ishii H."/>
            <person name="Satoh N."/>
            <person name="Nishiyama T."/>
            <person name="Hasebe M."/>
            <person name="Maruyama T."/>
            <person name="Minagawa J."/>
            <person name="Obokata J."/>
            <person name="Shigenobu S."/>
        </authorList>
    </citation>
    <scope>NUCLEOTIDE SEQUENCE [LARGE SCALE GENOMIC DNA]</scope>
</reference>
<gene>
    <name evidence="2" type="ORF">PoB_004121300</name>
</gene>
<organism evidence="2 3">
    <name type="scientific">Plakobranchus ocellatus</name>
    <dbReference type="NCBI Taxonomy" id="259542"/>
    <lineage>
        <taxon>Eukaryota</taxon>
        <taxon>Metazoa</taxon>
        <taxon>Spiralia</taxon>
        <taxon>Lophotrochozoa</taxon>
        <taxon>Mollusca</taxon>
        <taxon>Gastropoda</taxon>
        <taxon>Heterobranchia</taxon>
        <taxon>Euthyneura</taxon>
        <taxon>Panpulmonata</taxon>
        <taxon>Sacoglossa</taxon>
        <taxon>Placobranchoidea</taxon>
        <taxon>Plakobranchidae</taxon>
        <taxon>Plakobranchus</taxon>
    </lineage>
</organism>
<keyword evidence="3" id="KW-1185">Reference proteome</keyword>
<evidence type="ECO:0000313" key="3">
    <source>
        <dbReference type="Proteomes" id="UP000735302"/>
    </source>
</evidence>
<dbReference type="AlphaFoldDB" id="A0AAV4B547"/>
<feature type="transmembrane region" description="Helical" evidence="1">
    <location>
        <begin position="49"/>
        <end position="71"/>
    </location>
</feature>
<accession>A0AAV4B547</accession>
<evidence type="ECO:0000256" key="1">
    <source>
        <dbReference type="SAM" id="Phobius"/>
    </source>
</evidence>
<dbReference type="PANTHER" id="PTHR21041">
    <property type="entry name" value="DENDRITIC CELL-SPECIFIC TRANSMEMBRANE PROTEIN"/>
    <property type="match status" value="1"/>
</dbReference>
<dbReference type="Proteomes" id="UP000735302">
    <property type="component" value="Unassembled WGS sequence"/>
</dbReference>
<dbReference type="Pfam" id="PF26039">
    <property type="entry name" value="Dcst2"/>
    <property type="match status" value="1"/>
</dbReference>
<dbReference type="InterPro" id="IPR051856">
    <property type="entry name" value="CSR-E3_Ligase_Protein"/>
</dbReference>
<protein>
    <submittedName>
        <fullName evidence="2">DC-STAMP domain-containing protein 2</fullName>
    </submittedName>
</protein>
<sequence length="208" mass="23228">MIKKAIHIKRILKEMAENKENRIRELVGLPPLESWWQQCKMSLEVNMELALGIAIFCGLFLSIGLAFFNAIRCLVLIALPNFASSKGRSFMIMYAMVLILNHPVQDFSHNLQVLTDSATCGQSKALNETKNLVEAAASPLISIISGIKAMLKCIQRLADTLRKAFKALVRAVEEIVSVIGKVFSWLRGMTDVCNKNMGDPFKKCKRVS</sequence>
<proteinExistence type="predicted"/>